<evidence type="ECO:0000313" key="1">
    <source>
        <dbReference type="EMBL" id="QIG78330.1"/>
    </source>
</evidence>
<accession>A0A6G6Y093</accession>
<dbReference type="AlphaFoldDB" id="A0A6G6Y093"/>
<reference evidence="1 2" key="1">
    <citation type="submission" date="2020-02" db="EMBL/GenBank/DDBJ databases">
        <authorList>
            <person name="Zheng R.K."/>
            <person name="Sun C.M."/>
        </authorList>
    </citation>
    <scope>NUCLEOTIDE SEQUENCE [LARGE SCALE GENOMIC DNA]</scope>
    <source>
        <strain evidence="2">zrk23</strain>
    </source>
</reference>
<dbReference type="Proteomes" id="UP000501568">
    <property type="component" value="Chromosome"/>
</dbReference>
<keyword evidence="2" id="KW-1185">Reference proteome</keyword>
<dbReference type="EMBL" id="CP049109">
    <property type="protein sequence ID" value="QIG78330.1"/>
    <property type="molecule type" value="Genomic_DNA"/>
</dbReference>
<protein>
    <submittedName>
        <fullName evidence="1">Uncharacterized protein</fullName>
    </submittedName>
</protein>
<dbReference type="KEGG" id="spzr:G5C33_13185"/>
<proteinExistence type="predicted"/>
<gene>
    <name evidence="1" type="ORF">G5C33_13185</name>
</gene>
<organism evidence="1 2">
    <name type="scientific">Stakelama tenebrarum</name>
    <dbReference type="NCBI Taxonomy" id="2711215"/>
    <lineage>
        <taxon>Bacteria</taxon>
        <taxon>Pseudomonadati</taxon>
        <taxon>Pseudomonadota</taxon>
        <taxon>Alphaproteobacteria</taxon>
        <taxon>Sphingomonadales</taxon>
        <taxon>Sphingomonadaceae</taxon>
        <taxon>Stakelama</taxon>
    </lineage>
</organism>
<name>A0A6G6Y093_9SPHN</name>
<sequence length="137" mass="15402">MSDESYRRNRILHRSEPRLFPSFTAESVPERGEWKLTRFAAGAEQRSFPTRFQGRFKGDYTMYDFGIRQAHTGYRVSYRPGEVNHCPGCGKEHWIIGRMTAECAYCSTAVPMNAGGMQGTGLFRSHGKSETPGSLAA</sequence>
<dbReference type="RefSeq" id="WP_165325329.1">
    <property type="nucleotide sequence ID" value="NZ_CP049109.1"/>
</dbReference>
<evidence type="ECO:0000313" key="2">
    <source>
        <dbReference type="Proteomes" id="UP000501568"/>
    </source>
</evidence>